<dbReference type="EMBL" id="AP018227">
    <property type="protein sequence ID" value="BAY85586.1"/>
    <property type="molecule type" value="Genomic_DNA"/>
</dbReference>
<gene>
    <name evidence="1" type="ORF">NIES267_50860</name>
</gene>
<name>A0A1Z4LWF7_9CYAN</name>
<evidence type="ECO:0000313" key="2">
    <source>
        <dbReference type="Proteomes" id="UP000218418"/>
    </source>
</evidence>
<protein>
    <submittedName>
        <fullName evidence="1">Uncharacterized protein</fullName>
    </submittedName>
</protein>
<sequence length="145" mass="16224">MNLKTKRTNLLGILFGGAALASMLGGMVFVDSAVAEELSSKRHRRCFSYTLLNRTNRGIDYNIGRNKSFLPAKGRRSFRRCFRRRVYHPVVKFDKIIGSGYKLATVRLTPGRNGFDRKGRIIVLTSGSNGPVPNALPVPNRKNLD</sequence>
<dbReference type="AlphaFoldDB" id="A0A1Z4LWF7"/>
<dbReference type="OrthoDB" id="583172at2"/>
<dbReference type="Proteomes" id="UP000218418">
    <property type="component" value="Chromosome"/>
</dbReference>
<organism evidence="1 2">
    <name type="scientific">Calothrix parasitica NIES-267</name>
    <dbReference type="NCBI Taxonomy" id="1973488"/>
    <lineage>
        <taxon>Bacteria</taxon>
        <taxon>Bacillati</taxon>
        <taxon>Cyanobacteriota</taxon>
        <taxon>Cyanophyceae</taxon>
        <taxon>Nostocales</taxon>
        <taxon>Calotrichaceae</taxon>
        <taxon>Calothrix</taxon>
    </lineage>
</organism>
<accession>A0A1Z4LWF7</accession>
<proteinExistence type="predicted"/>
<keyword evidence="2" id="KW-1185">Reference proteome</keyword>
<reference evidence="1 2" key="1">
    <citation type="submission" date="2017-06" db="EMBL/GenBank/DDBJ databases">
        <title>Genome sequencing of cyanobaciteial culture collection at National Institute for Environmental Studies (NIES).</title>
        <authorList>
            <person name="Hirose Y."/>
            <person name="Shimura Y."/>
            <person name="Fujisawa T."/>
            <person name="Nakamura Y."/>
            <person name="Kawachi M."/>
        </authorList>
    </citation>
    <scope>NUCLEOTIDE SEQUENCE [LARGE SCALE GENOMIC DNA]</scope>
    <source>
        <strain evidence="1 2">NIES-267</strain>
    </source>
</reference>
<evidence type="ECO:0000313" key="1">
    <source>
        <dbReference type="EMBL" id="BAY85586.1"/>
    </source>
</evidence>